<evidence type="ECO:0000313" key="2">
    <source>
        <dbReference type="Proteomes" id="UP000789366"/>
    </source>
</evidence>
<gene>
    <name evidence="1" type="ORF">SPELUC_LOCUS2073</name>
</gene>
<feature type="non-terminal residue" evidence="1">
    <location>
        <position position="71"/>
    </location>
</feature>
<organism evidence="1 2">
    <name type="scientific">Cetraspora pellucida</name>
    <dbReference type="NCBI Taxonomy" id="1433469"/>
    <lineage>
        <taxon>Eukaryota</taxon>
        <taxon>Fungi</taxon>
        <taxon>Fungi incertae sedis</taxon>
        <taxon>Mucoromycota</taxon>
        <taxon>Glomeromycotina</taxon>
        <taxon>Glomeromycetes</taxon>
        <taxon>Diversisporales</taxon>
        <taxon>Gigasporaceae</taxon>
        <taxon>Cetraspora</taxon>
    </lineage>
</organism>
<dbReference type="EMBL" id="CAJVPW010001277">
    <property type="protein sequence ID" value="CAG8479825.1"/>
    <property type="molecule type" value="Genomic_DNA"/>
</dbReference>
<comment type="caution">
    <text evidence="1">The sequence shown here is derived from an EMBL/GenBank/DDBJ whole genome shotgun (WGS) entry which is preliminary data.</text>
</comment>
<dbReference type="Proteomes" id="UP000789366">
    <property type="component" value="Unassembled WGS sequence"/>
</dbReference>
<name>A0ACA9KM14_9GLOM</name>
<accession>A0ACA9KM14</accession>
<protein>
    <submittedName>
        <fullName evidence="1">16586_t:CDS:1</fullName>
    </submittedName>
</protein>
<evidence type="ECO:0000313" key="1">
    <source>
        <dbReference type="EMBL" id="CAG8479825.1"/>
    </source>
</evidence>
<reference evidence="1" key="1">
    <citation type="submission" date="2021-06" db="EMBL/GenBank/DDBJ databases">
        <authorList>
            <person name="Kallberg Y."/>
            <person name="Tangrot J."/>
            <person name="Rosling A."/>
        </authorList>
    </citation>
    <scope>NUCLEOTIDE SEQUENCE</scope>
    <source>
        <strain evidence="1">28 12/20/2015</strain>
    </source>
</reference>
<sequence>MPCYLDTIIKVKHVKQNKTKDAKSISVWAIGVYPVRREDNKIEVILYVPRLPVERDPKSQATFRRDEYYSV</sequence>
<proteinExistence type="predicted"/>
<keyword evidence="2" id="KW-1185">Reference proteome</keyword>